<feature type="domain" description="Helicase C-terminal" evidence="12">
    <location>
        <begin position="412"/>
        <end position="629"/>
    </location>
</feature>
<dbReference type="EC" id="3.6.4.13" evidence="2"/>
<evidence type="ECO:0000313" key="13">
    <source>
        <dbReference type="EMBL" id="CAE0810595.1"/>
    </source>
</evidence>
<dbReference type="InterPro" id="IPR050474">
    <property type="entry name" value="Hel308_SKI2-like"/>
</dbReference>
<feature type="region of interest" description="Disordered" evidence="10">
    <location>
        <begin position="98"/>
        <end position="120"/>
    </location>
</feature>
<comment type="catalytic activity">
    <reaction evidence="9">
        <text>ATP + H2O = ADP + phosphate + H(+)</text>
        <dbReference type="Rhea" id="RHEA:13065"/>
        <dbReference type="ChEBI" id="CHEBI:15377"/>
        <dbReference type="ChEBI" id="CHEBI:15378"/>
        <dbReference type="ChEBI" id="CHEBI:30616"/>
        <dbReference type="ChEBI" id="CHEBI:43474"/>
        <dbReference type="ChEBI" id="CHEBI:456216"/>
        <dbReference type="EC" id="3.6.4.13"/>
    </reaction>
</comment>
<dbReference type="FunFam" id="3.40.50.300:FF:000368">
    <property type="entry name" value="U5 small nuclear ribonucleoprotein 200 kDa helicase"/>
    <property type="match status" value="1"/>
</dbReference>
<dbReference type="GO" id="GO:0005682">
    <property type="term" value="C:U5 snRNP"/>
    <property type="evidence" value="ECO:0007669"/>
    <property type="project" value="UniProtKB-ARBA"/>
</dbReference>
<keyword evidence="4" id="KW-0547">Nucleotide-binding</keyword>
<dbReference type="GO" id="GO:0003724">
    <property type="term" value="F:RNA helicase activity"/>
    <property type="evidence" value="ECO:0007669"/>
    <property type="project" value="UniProtKB-EC"/>
</dbReference>
<evidence type="ECO:0000256" key="2">
    <source>
        <dbReference type="ARBA" id="ARBA00012552"/>
    </source>
</evidence>
<dbReference type="PANTHER" id="PTHR47961:SF4">
    <property type="entry name" value="ACTIVATING SIGNAL COINTEGRATOR 1 COMPLEX SUBUNIT 3"/>
    <property type="match status" value="1"/>
</dbReference>
<keyword evidence="8" id="KW-0539">Nucleus</keyword>
<evidence type="ECO:0000259" key="12">
    <source>
        <dbReference type="PROSITE" id="PS51194"/>
    </source>
</evidence>
<protein>
    <recommendedName>
        <fullName evidence="2">RNA helicase</fullName>
        <ecNumber evidence="2">3.6.4.13</ecNumber>
    </recommendedName>
</protein>
<evidence type="ECO:0000256" key="4">
    <source>
        <dbReference type="ARBA" id="ARBA00022741"/>
    </source>
</evidence>
<accession>A0A7S4FRW9</accession>
<dbReference type="CDD" id="cd18021">
    <property type="entry name" value="DEXHc_Brr2_2"/>
    <property type="match status" value="1"/>
</dbReference>
<evidence type="ECO:0000256" key="7">
    <source>
        <dbReference type="ARBA" id="ARBA00022840"/>
    </source>
</evidence>
<dbReference type="Pfam" id="PF02889">
    <property type="entry name" value="Sec63"/>
    <property type="match status" value="2"/>
</dbReference>
<dbReference type="FunFam" id="1.10.150.20:FF:000013">
    <property type="entry name" value="U5 small nuclear ribonucleoprotein kDa helicase"/>
    <property type="match status" value="1"/>
</dbReference>
<dbReference type="SMART" id="SM00382">
    <property type="entry name" value="AAA"/>
    <property type="match status" value="2"/>
</dbReference>
<dbReference type="GO" id="GO:0005524">
    <property type="term" value="F:ATP binding"/>
    <property type="evidence" value="ECO:0007669"/>
    <property type="project" value="UniProtKB-KW"/>
</dbReference>
<dbReference type="SUPFAM" id="SSF81296">
    <property type="entry name" value="E set domains"/>
    <property type="match status" value="1"/>
</dbReference>
<dbReference type="InterPro" id="IPR057842">
    <property type="entry name" value="WH_MER3"/>
</dbReference>
<evidence type="ECO:0000256" key="8">
    <source>
        <dbReference type="ARBA" id="ARBA00023242"/>
    </source>
</evidence>
<evidence type="ECO:0000256" key="1">
    <source>
        <dbReference type="ARBA" id="ARBA00004123"/>
    </source>
</evidence>
<evidence type="ECO:0000259" key="11">
    <source>
        <dbReference type="PROSITE" id="PS51192"/>
    </source>
</evidence>
<dbReference type="EMBL" id="HBJA01061529">
    <property type="protein sequence ID" value="CAE0810595.1"/>
    <property type="molecule type" value="Transcribed_RNA"/>
</dbReference>
<dbReference type="SMART" id="SM00487">
    <property type="entry name" value="DEXDc"/>
    <property type="match status" value="2"/>
</dbReference>
<evidence type="ECO:0000256" key="6">
    <source>
        <dbReference type="ARBA" id="ARBA00022806"/>
    </source>
</evidence>
<dbReference type="Pfam" id="PF00271">
    <property type="entry name" value="Helicase_C"/>
    <property type="match status" value="1"/>
</dbReference>
<dbReference type="SMART" id="SM00973">
    <property type="entry name" value="Sec63"/>
    <property type="match status" value="2"/>
</dbReference>
<dbReference type="InterPro" id="IPR027417">
    <property type="entry name" value="P-loop_NTPase"/>
</dbReference>
<evidence type="ECO:0000256" key="9">
    <source>
        <dbReference type="ARBA" id="ARBA00047984"/>
    </source>
</evidence>
<dbReference type="Gene3D" id="2.60.40.150">
    <property type="entry name" value="C2 domain"/>
    <property type="match status" value="2"/>
</dbReference>
<dbReference type="FunFam" id="1.10.10.10:FF:000024">
    <property type="entry name" value="U5 small nuclear ribonucleoprotein helicase"/>
    <property type="match status" value="1"/>
</dbReference>
<gene>
    <name evidence="13" type="ORF">EGYM00163_LOCUS21730</name>
</gene>
<dbReference type="FunFam" id="3.40.50.300:FF:000254">
    <property type="entry name" value="U5 small nuclear ribonucleoprotein helicase"/>
    <property type="match status" value="1"/>
</dbReference>
<dbReference type="SUPFAM" id="SSF158702">
    <property type="entry name" value="Sec63 N-terminal domain-like"/>
    <property type="match status" value="2"/>
</dbReference>
<comment type="subcellular location">
    <subcellularLocation>
        <location evidence="1">Nucleus</location>
    </subcellularLocation>
</comment>
<dbReference type="FunFam" id="1.10.10.10:FF:000012">
    <property type="entry name" value="U5 small nuclear ribonucleoprotein helicase"/>
    <property type="match status" value="1"/>
</dbReference>
<feature type="domain" description="Helicase ATP-binding" evidence="11">
    <location>
        <begin position="218"/>
        <end position="401"/>
    </location>
</feature>
<dbReference type="FunFam" id="3.40.50.300:FF:000102">
    <property type="entry name" value="RNA helicase, activating signal cointegrator 1"/>
    <property type="match status" value="1"/>
</dbReference>
<dbReference type="InterPro" id="IPR035892">
    <property type="entry name" value="C2_domain_sf"/>
</dbReference>
<evidence type="ECO:0000256" key="3">
    <source>
        <dbReference type="ARBA" id="ARBA00022737"/>
    </source>
</evidence>
<dbReference type="Gene3D" id="1.10.10.10">
    <property type="entry name" value="Winged helix-like DNA-binding domain superfamily/Winged helix DNA-binding domain"/>
    <property type="match status" value="2"/>
</dbReference>
<feature type="domain" description="Helicase ATP-binding" evidence="11">
    <location>
        <begin position="1064"/>
        <end position="1246"/>
    </location>
</feature>
<proteinExistence type="predicted"/>
<feature type="compositionally biased region" description="Basic and acidic residues" evidence="10">
    <location>
        <begin position="98"/>
        <end position="113"/>
    </location>
</feature>
<dbReference type="PANTHER" id="PTHR47961">
    <property type="entry name" value="DNA POLYMERASE THETA, PUTATIVE (AFU_ORTHOLOGUE AFUA_1G05260)-RELATED"/>
    <property type="match status" value="1"/>
</dbReference>
<dbReference type="InterPro" id="IPR036388">
    <property type="entry name" value="WH-like_DNA-bd_sf"/>
</dbReference>
<name>A0A7S4FRW9_9EUGL</name>
<dbReference type="FunFam" id="1.10.3380.10:FF:000002">
    <property type="entry name" value="Activating signal cointegrator 1 complex subunit 3"/>
    <property type="match status" value="1"/>
</dbReference>
<keyword evidence="3" id="KW-0677">Repeat</keyword>
<dbReference type="Pfam" id="PF00270">
    <property type="entry name" value="DEAD"/>
    <property type="match status" value="2"/>
</dbReference>
<dbReference type="PROSITE" id="PS51194">
    <property type="entry name" value="HELICASE_CTER"/>
    <property type="match status" value="1"/>
</dbReference>
<dbReference type="Gene3D" id="1.10.3380.10">
    <property type="entry name" value="Sec63 N-terminal domain-like domain"/>
    <property type="match status" value="2"/>
</dbReference>
<dbReference type="CDD" id="cd18795">
    <property type="entry name" value="SF2_C_Ski2"/>
    <property type="match status" value="1"/>
</dbReference>
<dbReference type="SUPFAM" id="SSF52540">
    <property type="entry name" value="P-loop containing nucleoside triphosphate hydrolases"/>
    <property type="match status" value="4"/>
</dbReference>
<organism evidence="13">
    <name type="scientific">Eutreptiella gymnastica</name>
    <dbReference type="NCBI Taxonomy" id="73025"/>
    <lineage>
        <taxon>Eukaryota</taxon>
        <taxon>Discoba</taxon>
        <taxon>Euglenozoa</taxon>
        <taxon>Euglenida</taxon>
        <taxon>Spirocuta</taxon>
        <taxon>Euglenophyceae</taxon>
        <taxon>Eutreptiales</taxon>
        <taxon>Eutreptiaceae</taxon>
        <taxon>Eutreptiella</taxon>
    </lineage>
</organism>
<dbReference type="FunFam" id="2.60.40.150:FF:000133">
    <property type="entry name" value="Pre-mRNA splicing helicase, putative"/>
    <property type="match status" value="1"/>
</dbReference>
<dbReference type="FunFam" id="2.60.40.150:FF:000004">
    <property type="entry name" value="RNA helicase, activating signal cointegrator 1"/>
    <property type="match status" value="1"/>
</dbReference>
<dbReference type="CDD" id="cd18019">
    <property type="entry name" value="DEXHc_Brr2_1"/>
    <property type="match status" value="1"/>
</dbReference>
<dbReference type="GO" id="GO:0016787">
    <property type="term" value="F:hydrolase activity"/>
    <property type="evidence" value="ECO:0007669"/>
    <property type="project" value="UniProtKB-KW"/>
</dbReference>
<dbReference type="FunFam" id="3.40.50.300:FF:000062">
    <property type="entry name" value="U5 small nuclear ribonucleoprotein helicase"/>
    <property type="match status" value="1"/>
</dbReference>
<keyword evidence="6" id="KW-0347">Helicase</keyword>
<dbReference type="InterPro" id="IPR014001">
    <property type="entry name" value="Helicase_ATP-bd"/>
</dbReference>
<dbReference type="InterPro" id="IPR014756">
    <property type="entry name" value="Ig_E-set"/>
</dbReference>
<dbReference type="InterPro" id="IPR003593">
    <property type="entry name" value="AAA+_ATPase"/>
</dbReference>
<dbReference type="InterPro" id="IPR004179">
    <property type="entry name" value="Sec63-dom"/>
</dbReference>
<dbReference type="SMART" id="SM00490">
    <property type="entry name" value="HELICc"/>
    <property type="match status" value="2"/>
</dbReference>
<dbReference type="InterPro" id="IPR001650">
    <property type="entry name" value="Helicase_C-like"/>
</dbReference>
<keyword evidence="5" id="KW-0378">Hydrolase</keyword>
<reference evidence="13" key="1">
    <citation type="submission" date="2021-01" db="EMBL/GenBank/DDBJ databases">
        <authorList>
            <person name="Corre E."/>
            <person name="Pelletier E."/>
            <person name="Niang G."/>
            <person name="Scheremetjew M."/>
            <person name="Finn R."/>
            <person name="Kale V."/>
            <person name="Holt S."/>
            <person name="Cochrane G."/>
            <person name="Meng A."/>
            <person name="Brown T."/>
            <person name="Cohen L."/>
        </authorList>
    </citation>
    <scope>NUCLEOTIDE SEQUENCE</scope>
    <source>
        <strain evidence="13">CCMP1594</strain>
    </source>
</reference>
<dbReference type="InterPro" id="IPR036390">
    <property type="entry name" value="WH_DNA-bd_sf"/>
</dbReference>
<dbReference type="Pfam" id="PF23445">
    <property type="entry name" value="WHD_SNRNP200"/>
    <property type="match status" value="2"/>
</dbReference>
<dbReference type="Gene3D" id="1.10.150.20">
    <property type="entry name" value="5' to 3' exonuclease, C-terminal subdomain"/>
    <property type="match status" value="2"/>
</dbReference>
<dbReference type="GO" id="GO:0003676">
    <property type="term" value="F:nucleic acid binding"/>
    <property type="evidence" value="ECO:0007669"/>
    <property type="project" value="InterPro"/>
</dbReference>
<dbReference type="Pfam" id="PF18149">
    <property type="entry name" value="Helicase_PWI"/>
    <property type="match status" value="1"/>
</dbReference>
<dbReference type="GO" id="GO:0000393">
    <property type="term" value="P:spliceosomal conformational changes to generate catalytic conformation"/>
    <property type="evidence" value="ECO:0007669"/>
    <property type="project" value="UniProtKB-ARBA"/>
</dbReference>
<dbReference type="FunFam" id="1.10.150.20:FF:000004">
    <property type="entry name" value="U5 small nuclear ribonucleoprotein helicase"/>
    <property type="match status" value="1"/>
</dbReference>
<dbReference type="InterPro" id="IPR011545">
    <property type="entry name" value="DEAD/DEAH_box_helicase_dom"/>
</dbReference>
<dbReference type="PIRSF" id="PIRSF039073">
    <property type="entry name" value="BRR2"/>
    <property type="match status" value="1"/>
</dbReference>
<dbReference type="FunFam" id="1.10.3380.10:FF:000001">
    <property type="entry name" value="U5 small nuclear ribonucleoprotein helicase"/>
    <property type="match status" value="1"/>
</dbReference>
<sequence>MGPLDENEEAEEAQKNAEKVLSLLSDEGMDTQNVEKQLVLLFQYKNFEFIKTVCKNRWKVVYCTRLARAEDEIERGEIEKEMESKGHAPILEELQSTKAKEGKQGAEAREFKKTQRTQVGYAPARAMPEEDLKTRTMLDLESISFEQGGHFMSNKKCELPHGSFRQSRKGYEEVHVPAVKPKDTSDIERVKISSLPKWAQRGFEDFESLNIIQSKMYKAAFSSQENLLLCAPTGAGKTNVAMLTILAELGKHMNEEGEFDLDAFKVVYVAPMKALVQEVAASFQGRLKNYGINVRELTGDRQMTKAQIDDTQVIVTTPEKWDIVTRKSGDRTYTQLVRLLIIDEVHLLHDHRGPILEAIVARTIRQIEATQEMIRIIGLSATLPNYKDVAHFLRVSRDNGLFHFDNSWRPVPLQQQYIGITEKKPLKRFQLMNEICYEKVMEQAGKNQVMVFVHSRKDSAKTARALCDMALQNETLERFLKEGSAGAEILRESKDQVSSADLKDLLPYGFGIHHAGMPNRDRKMVEDLFREGHIQVLVCTATLAWGVNLPAHTVIIKGTQIYDPEQGKWTELSALDVMQMMGRAGRPQYDTRGEGIIITSHAELQYYLSLMNQQLPIESQLVSQLPDLLNAEIVLGTVQNTKEAINWLGYTYLYVRMLRAPGLYSVTKADMREDTLLEQHRADLIHTAASVLDKNNLIKYDRKTGVFQVTDLGRVASHYYIHHSSINAYNEHLKPTMMDLEIFRVFALSNEFKNITVREEERQELAKLLEQVPIPVKETVEEPSAKINVLLQTHISNVKLEGFALMADMVYVTQSAVRIFRALHEIVLRRGWAQLTDKVLKIAQMVERRMWLSHSPLRQFRTVPSDIIRKLERKDISWDRFYDLEPTDVGDLVRNQKHGKNIYKLIHQLPRLDLAAHVQPITRSLLRVELTITPDFQYDPKVHGTSEAFWILVEDVDGEVILHYEQFLLKAKFAKEEHYVYFTVPIQEPLPPQYFIRVISERWLWSEATLPISFRHLLLPEKYPPHTELLDLQPLPVSALRNPQFEALYTSFTHFNPIQTQVFHTLYQTDDNILVGAPTGSGKTICIEFAILRMFNSFKTQEKARAVYVAPHEDVCAQRFQEWKTKFDDRLGRTVVQLTGETSADLKLLEKGEIIISTPEHWDVISRRWKQRKNVTNVKLFIIDELHLISGARGPCTEVIVSRMRYISAQMVERYGTKIRIVAAASSLANAKDLGEWIGATHTSIFNFHPSVRPVPLEIHIQGFDNTGFQSRMFAMYKPTFLAIRAHSQDKPVIIFVPEKKYTYDVAVELIGHLKAEEDVSMFLKVSVAEIQEHLSFIRDQALLKALEHGIGFYHEGMSDREKTIASKLFESGAINVFITSYKHCWGIEPTAHCVIIMGTQFYDGREHRHADYQISDVLQMMGRACRPLVDECGKCVIFCHAPKKEYYKKFLYDPLPVESHLQHFLADHLNAEIVTKTIEAKQDAVDYLTWTFLYRRLKQNPNYYNLQGVTHNHLSDYLSELVEVTVNALESSKCVSVEDDDLTPLNLGMIASYYYTQYTTIELFAGALAPRIKLKGLIEILANASEFDNLPVRYHEDDALQKLGNYCPNKLQDPKWTDPHTKANVLLQCHFSRKKLTSDMEDDRRVVLEKAVPLVQAMVDVIASNRWLNPALAAMELSQMITQGLWDKDSILMQLPHFTSALAKKCTAKGIESVFDLLELEDATRKELLGFTEARLRDLAVVCNKYPNINVEYEVIDKEDIHAGQPVTVQVGLEREIDENEPVPKVSAPLFPKEKDEGWWLVLGDAKKNQLYAIKRLTIQRKAKINMEFVAPKPGTYCMNLYLMSDCYLGCDQEYEVAFESHEGDDDMDEDDDMED</sequence>
<keyword evidence="7" id="KW-0067">ATP-binding</keyword>
<dbReference type="SUPFAM" id="SSF46785">
    <property type="entry name" value="Winged helix' DNA-binding domain"/>
    <property type="match status" value="2"/>
</dbReference>
<dbReference type="InterPro" id="IPR041094">
    <property type="entry name" value="Brr2_helicase_PWI"/>
</dbReference>
<evidence type="ECO:0000256" key="5">
    <source>
        <dbReference type="ARBA" id="ARBA00022801"/>
    </source>
</evidence>
<dbReference type="PROSITE" id="PS51192">
    <property type="entry name" value="HELICASE_ATP_BIND_1"/>
    <property type="match status" value="2"/>
</dbReference>
<dbReference type="Gene3D" id="3.40.50.300">
    <property type="entry name" value="P-loop containing nucleotide triphosphate hydrolases"/>
    <property type="match status" value="4"/>
</dbReference>
<evidence type="ECO:0000256" key="10">
    <source>
        <dbReference type="SAM" id="MobiDB-lite"/>
    </source>
</evidence>